<dbReference type="Proteomes" id="UP001557470">
    <property type="component" value="Unassembled WGS sequence"/>
</dbReference>
<evidence type="ECO:0000256" key="4">
    <source>
        <dbReference type="ARBA" id="ARBA00022989"/>
    </source>
</evidence>
<evidence type="ECO:0000256" key="6">
    <source>
        <dbReference type="SAM" id="MobiDB-lite"/>
    </source>
</evidence>
<dbReference type="AlphaFoldDB" id="A0ABD0X280"/>
<dbReference type="InterPro" id="IPR007593">
    <property type="entry name" value="CD225/Dispanin_fam"/>
</dbReference>
<sequence>MSAQTAAEEHHPLTNVKGTEVPDGQNDNSGGKVRDFRKLAICSIICGLSCIGIVALINSVKATREKDPEKAQIFSQKAKSFGIISIVLWLFILLLTPLLLILVSYLLTLVE</sequence>
<accession>A0ABD0X280</accession>
<keyword evidence="5 7" id="KW-0472">Membrane</keyword>
<feature type="transmembrane region" description="Helical" evidence="7">
    <location>
        <begin position="81"/>
        <end position="107"/>
    </location>
</feature>
<feature type="region of interest" description="Disordered" evidence="6">
    <location>
        <begin position="1"/>
        <end position="31"/>
    </location>
</feature>
<evidence type="ECO:0000256" key="1">
    <source>
        <dbReference type="ARBA" id="ARBA00004370"/>
    </source>
</evidence>
<feature type="transmembrane region" description="Helical" evidence="7">
    <location>
        <begin position="38"/>
        <end position="60"/>
    </location>
</feature>
<gene>
    <name evidence="8" type="ORF">UPYG_G00105780</name>
</gene>
<protein>
    <recommendedName>
        <fullName evidence="10">Transmembrane protein 265</fullName>
    </recommendedName>
</protein>
<evidence type="ECO:0000256" key="2">
    <source>
        <dbReference type="ARBA" id="ARBA00006843"/>
    </source>
</evidence>
<proteinExistence type="inferred from homology"/>
<dbReference type="GO" id="GO:0016020">
    <property type="term" value="C:membrane"/>
    <property type="evidence" value="ECO:0007669"/>
    <property type="project" value="UniProtKB-SubCell"/>
</dbReference>
<comment type="similarity">
    <text evidence="2">Belongs to the CD225/Dispanin family.</text>
</comment>
<evidence type="ECO:0000313" key="9">
    <source>
        <dbReference type="Proteomes" id="UP001557470"/>
    </source>
</evidence>
<evidence type="ECO:0000256" key="7">
    <source>
        <dbReference type="SAM" id="Phobius"/>
    </source>
</evidence>
<evidence type="ECO:0000256" key="5">
    <source>
        <dbReference type="ARBA" id="ARBA00023136"/>
    </source>
</evidence>
<evidence type="ECO:0000313" key="8">
    <source>
        <dbReference type="EMBL" id="KAL0993294.1"/>
    </source>
</evidence>
<comment type="subcellular location">
    <subcellularLocation>
        <location evidence="1">Membrane</location>
    </subcellularLocation>
</comment>
<keyword evidence="3 7" id="KW-0812">Transmembrane</keyword>
<reference evidence="8 9" key="1">
    <citation type="submission" date="2024-06" db="EMBL/GenBank/DDBJ databases">
        <authorList>
            <person name="Pan Q."/>
            <person name="Wen M."/>
            <person name="Jouanno E."/>
            <person name="Zahm M."/>
            <person name="Klopp C."/>
            <person name="Cabau C."/>
            <person name="Louis A."/>
            <person name="Berthelot C."/>
            <person name="Parey E."/>
            <person name="Roest Crollius H."/>
            <person name="Montfort J."/>
            <person name="Robinson-Rechavi M."/>
            <person name="Bouchez O."/>
            <person name="Lampietro C."/>
            <person name="Lopez Roques C."/>
            <person name="Donnadieu C."/>
            <person name="Postlethwait J."/>
            <person name="Bobe J."/>
            <person name="Verreycken H."/>
            <person name="Guiguen Y."/>
        </authorList>
    </citation>
    <scope>NUCLEOTIDE SEQUENCE [LARGE SCALE GENOMIC DNA]</scope>
    <source>
        <strain evidence="8">Up_M1</strain>
        <tissue evidence="8">Testis</tissue>
    </source>
</reference>
<keyword evidence="4 7" id="KW-1133">Transmembrane helix</keyword>
<evidence type="ECO:0000256" key="3">
    <source>
        <dbReference type="ARBA" id="ARBA00022692"/>
    </source>
</evidence>
<dbReference type="EMBL" id="JAGEUA010000003">
    <property type="protein sequence ID" value="KAL0993294.1"/>
    <property type="molecule type" value="Genomic_DNA"/>
</dbReference>
<name>A0ABD0X280_UMBPY</name>
<dbReference type="Pfam" id="PF04505">
    <property type="entry name" value="CD225"/>
    <property type="match status" value="1"/>
</dbReference>
<keyword evidence="9" id="KW-1185">Reference proteome</keyword>
<organism evidence="8 9">
    <name type="scientific">Umbra pygmaea</name>
    <name type="common">Eastern mudminnow</name>
    <dbReference type="NCBI Taxonomy" id="75934"/>
    <lineage>
        <taxon>Eukaryota</taxon>
        <taxon>Metazoa</taxon>
        <taxon>Chordata</taxon>
        <taxon>Craniata</taxon>
        <taxon>Vertebrata</taxon>
        <taxon>Euteleostomi</taxon>
        <taxon>Actinopterygii</taxon>
        <taxon>Neopterygii</taxon>
        <taxon>Teleostei</taxon>
        <taxon>Protacanthopterygii</taxon>
        <taxon>Esociformes</taxon>
        <taxon>Umbridae</taxon>
        <taxon>Umbra</taxon>
    </lineage>
</organism>
<comment type="caution">
    <text evidence="8">The sequence shown here is derived from an EMBL/GenBank/DDBJ whole genome shotgun (WGS) entry which is preliminary data.</text>
</comment>
<evidence type="ECO:0008006" key="10">
    <source>
        <dbReference type="Google" id="ProtNLM"/>
    </source>
</evidence>